<dbReference type="SUPFAM" id="SSF51045">
    <property type="entry name" value="WW domain"/>
    <property type="match status" value="1"/>
</dbReference>
<feature type="domain" description="WW" evidence="1">
    <location>
        <begin position="40"/>
        <end position="73"/>
    </location>
</feature>
<proteinExistence type="predicted"/>
<dbReference type="AlphaFoldDB" id="A0AAE0NHR7"/>
<gene>
    <name evidence="2" type="ORF">B0H63DRAFT_524451</name>
</gene>
<evidence type="ECO:0000259" key="1">
    <source>
        <dbReference type="PROSITE" id="PS50020"/>
    </source>
</evidence>
<sequence length="135" mass="15195">MELLPGYFDSELRLRISHHAIDRPAQSVKDDRLTLQQLRATVPDGWAAGQTVEGAYLFTDTETKLSYWRHPDPQFDKSKYADDEEKAEQVYRMTRIYKYGFGVVAWLGPGGEAYLGGFNHLKSLGDRVRGLAGGG</sequence>
<keyword evidence="3" id="KW-1185">Reference proteome</keyword>
<evidence type="ECO:0000313" key="2">
    <source>
        <dbReference type="EMBL" id="KAK3381766.1"/>
    </source>
</evidence>
<name>A0AAE0NHR7_9PEZI</name>
<dbReference type="PROSITE" id="PS50020">
    <property type="entry name" value="WW_DOMAIN_2"/>
    <property type="match status" value="1"/>
</dbReference>
<dbReference type="EMBL" id="JAULSW010000005">
    <property type="protein sequence ID" value="KAK3381766.1"/>
    <property type="molecule type" value="Genomic_DNA"/>
</dbReference>
<evidence type="ECO:0000313" key="3">
    <source>
        <dbReference type="Proteomes" id="UP001285441"/>
    </source>
</evidence>
<dbReference type="InterPro" id="IPR001202">
    <property type="entry name" value="WW_dom"/>
</dbReference>
<accession>A0AAE0NHR7</accession>
<dbReference type="SMART" id="SM00456">
    <property type="entry name" value="WW"/>
    <property type="match status" value="1"/>
</dbReference>
<organism evidence="2 3">
    <name type="scientific">Podospora didyma</name>
    <dbReference type="NCBI Taxonomy" id="330526"/>
    <lineage>
        <taxon>Eukaryota</taxon>
        <taxon>Fungi</taxon>
        <taxon>Dikarya</taxon>
        <taxon>Ascomycota</taxon>
        <taxon>Pezizomycotina</taxon>
        <taxon>Sordariomycetes</taxon>
        <taxon>Sordariomycetidae</taxon>
        <taxon>Sordariales</taxon>
        <taxon>Podosporaceae</taxon>
        <taxon>Podospora</taxon>
    </lineage>
</organism>
<comment type="caution">
    <text evidence="2">The sequence shown here is derived from an EMBL/GenBank/DDBJ whole genome shotgun (WGS) entry which is preliminary data.</text>
</comment>
<dbReference type="InterPro" id="IPR036020">
    <property type="entry name" value="WW_dom_sf"/>
</dbReference>
<dbReference type="Proteomes" id="UP001285441">
    <property type="component" value="Unassembled WGS sequence"/>
</dbReference>
<reference evidence="2" key="2">
    <citation type="submission" date="2023-06" db="EMBL/GenBank/DDBJ databases">
        <authorList>
            <consortium name="Lawrence Berkeley National Laboratory"/>
            <person name="Haridas S."/>
            <person name="Hensen N."/>
            <person name="Bonometti L."/>
            <person name="Westerberg I."/>
            <person name="Brannstrom I.O."/>
            <person name="Guillou S."/>
            <person name="Cros-Aarteil S."/>
            <person name="Calhoun S."/>
            <person name="Kuo A."/>
            <person name="Mondo S."/>
            <person name="Pangilinan J."/>
            <person name="Riley R."/>
            <person name="LaButti K."/>
            <person name="Andreopoulos B."/>
            <person name="Lipzen A."/>
            <person name="Chen C."/>
            <person name="Yanf M."/>
            <person name="Daum C."/>
            <person name="Ng V."/>
            <person name="Clum A."/>
            <person name="Steindorff A."/>
            <person name="Ohm R."/>
            <person name="Martin F."/>
            <person name="Silar P."/>
            <person name="Natvig D."/>
            <person name="Lalanne C."/>
            <person name="Gautier V."/>
            <person name="Ament-velasquez S.L."/>
            <person name="Kruys A."/>
            <person name="Hutchinson M.I."/>
            <person name="Powell A.J."/>
            <person name="Barry K."/>
            <person name="Miller A.N."/>
            <person name="Grigoriev I.V."/>
            <person name="Debuchy R."/>
            <person name="Gladieux P."/>
            <person name="Thoren M.H."/>
            <person name="Johannesson H."/>
        </authorList>
    </citation>
    <scope>NUCLEOTIDE SEQUENCE</scope>
    <source>
        <strain evidence="2">CBS 232.78</strain>
    </source>
</reference>
<reference evidence="2" key="1">
    <citation type="journal article" date="2023" name="Mol. Phylogenet. Evol.">
        <title>Genome-scale phylogeny and comparative genomics of the fungal order Sordariales.</title>
        <authorList>
            <person name="Hensen N."/>
            <person name="Bonometti L."/>
            <person name="Westerberg I."/>
            <person name="Brannstrom I.O."/>
            <person name="Guillou S."/>
            <person name="Cros-Aarteil S."/>
            <person name="Calhoun S."/>
            <person name="Haridas S."/>
            <person name="Kuo A."/>
            <person name="Mondo S."/>
            <person name="Pangilinan J."/>
            <person name="Riley R."/>
            <person name="LaButti K."/>
            <person name="Andreopoulos B."/>
            <person name="Lipzen A."/>
            <person name="Chen C."/>
            <person name="Yan M."/>
            <person name="Daum C."/>
            <person name="Ng V."/>
            <person name="Clum A."/>
            <person name="Steindorff A."/>
            <person name="Ohm R.A."/>
            <person name="Martin F."/>
            <person name="Silar P."/>
            <person name="Natvig D.O."/>
            <person name="Lalanne C."/>
            <person name="Gautier V."/>
            <person name="Ament-Velasquez S.L."/>
            <person name="Kruys A."/>
            <person name="Hutchinson M.I."/>
            <person name="Powell A.J."/>
            <person name="Barry K."/>
            <person name="Miller A.N."/>
            <person name="Grigoriev I.V."/>
            <person name="Debuchy R."/>
            <person name="Gladieux P."/>
            <person name="Hiltunen Thoren M."/>
            <person name="Johannesson H."/>
        </authorList>
    </citation>
    <scope>NUCLEOTIDE SEQUENCE</scope>
    <source>
        <strain evidence="2">CBS 232.78</strain>
    </source>
</reference>
<protein>
    <recommendedName>
        <fullName evidence="1">WW domain-containing protein</fullName>
    </recommendedName>
</protein>